<gene>
    <name evidence="1" type="ORF">ACFOEB_03250</name>
</gene>
<organism evidence="1 2">
    <name type="scientific">Gilvimarinus japonicus</name>
    <dbReference type="NCBI Taxonomy" id="1796469"/>
    <lineage>
        <taxon>Bacteria</taxon>
        <taxon>Pseudomonadati</taxon>
        <taxon>Pseudomonadota</taxon>
        <taxon>Gammaproteobacteria</taxon>
        <taxon>Cellvibrionales</taxon>
        <taxon>Cellvibrionaceae</taxon>
        <taxon>Gilvimarinus</taxon>
    </lineage>
</organism>
<keyword evidence="2" id="KW-1185">Reference proteome</keyword>
<evidence type="ECO:0000313" key="2">
    <source>
        <dbReference type="Proteomes" id="UP001595548"/>
    </source>
</evidence>
<dbReference type="RefSeq" id="WP_382414333.1">
    <property type="nucleotide sequence ID" value="NZ_AP031500.1"/>
</dbReference>
<evidence type="ECO:0000313" key="1">
    <source>
        <dbReference type="EMBL" id="MFC3154205.1"/>
    </source>
</evidence>
<comment type="caution">
    <text evidence="1">The sequence shown here is derived from an EMBL/GenBank/DDBJ whole genome shotgun (WGS) entry which is preliminary data.</text>
</comment>
<proteinExistence type="predicted"/>
<name>A0ABV7HQ25_9GAMM</name>
<dbReference type="Proteomes" id="UP001595548">
    <property type="component" value="Unassembled WGS sequence"/>
</dbReference>
<protein>
    <submittedName>
        <fullName evidence="1">Uncharacterized protein</fullName>
    </submittedName>
</protein>
<dbReference type="EMBL" id="JBHRTL010000004">
    <property type="protein sequence ID" value="MFC3154205.1"/>
    <property type="molecule type" value="Genomic_DNA"/>
</dbReference>
<sequence>MTGSIMSIRDYLKQVYPLAQSALATMSDAAVSEFFNSLGFYFQLGPQPTDVIPPGKISPRNQAELPQLGELYWPSVINPQGFWCRNPYDPTNPLNNKFVNGFASGSRVEVCHSNVYDGNLGIYYYLAPGSGVAVDLGKTLVARNKLDALRKLGYNNAQIATALNTPDTAYWPYYTGGQLPPPGSQKLFRDLVSDYVAQHGVTTETAQSVIVDAAIDETNYLYGRVNDTGWQVDEDNFNLANKAGYDTVQLTTQANMNNGWAFEIIDLRVVPGGNLQNTMTHLNQYYATVNPFNNDSYKPVSKTWPYYNLYAQGTLSEIARDYPSYQGRFPFSGPGHINPSAIPGYPC</sequence>
<reference evidence="2" key="1">
    <citation type="journal article" date="2019" name="Int. J. Syst. Evol. Microbiol.">
        <title>The Global Catalogue of Microorganisms (GCM) 10K type strain sequencing project: providing services to taxonomists for standard genome sequencing and annotation.</title>
        <authorList>
            <consortium name="The Broad Institute Genomics Platform"/>
            <consortium name="The Broad Institute Genome Sequencing Center for Infectious Disease"/>
            <person name="Wu L."/>
            <person name="Ma J."/>
        </authorList>
    </citation>
    <scope>NUCLEOTIDE SEQUENCE [LARGE SCALE GENOMIC DNA]</scope>
    <source>
        <strain evidence="2">KCTC 52141</strain>
    </source>
</reference>
<accession>A0ABV7HQ25</accession>